<name>A0A9K3MZ99_HELAN</name>
<proteinExistence type="predicted"/>
<dbReference type="Proteomes" id="UP000215914">
    <property type="component" value="Unassembled WGS sequence"/>
</dbReference>
<dbReference type="EMBL" id="MNCJ02000326">
    <property type="protein sequence ID" value="KAF5780698.1"/>
    <property type="molecule type" value="Genomic_DNA"/>
</dbReference>
<protein>
    <submittedName>
        <fullName evidence="1">Uncharacterized protein</fullName>
    </submittedName>
</protein>
<reference evidence="1" key="1">
    <citation type="journal article" date="2017" name="Nature">
        <title>The sunflower genome provides insights into oil metabolism, flowering and Asterid evolution.</title>
        <authorList>
            <person name="Badouin H."/>
            <person name="Gouzy J."/>
            <person name="Grassa C.J."/>
            <person name="Murat F."/>
            <person name="Staton S.E."/>
            <person name="Cottret L."/>
            <person name="Lelandais-Briere C."/>
            <person name="Owens G.L."/>
            <person name="Carrere S."/>
            <person name="Mayjonade B."/>
            <person name="Legrand L."/>
            <person name="Gill N."/>
            <person name="Kane N.C."/>
            <person name="Bowers J.E."/>
            <person name="Hubner S."/>
            <person name="Bellec A."/>
            <person name="Berard A."/>
            <person name="Berges H."/>
            <person name="Blanchet N."/>
            <person name="Boniface M.C."/>
            <person name="Brunel D."/>
            <person name="Catrice O."/>
            <person name="Chaidir N."/>
            <person name="Claudel C."/>
            <person name="Donnadieu C."/>
            <person name="Faraut T."/>
            <person name="Fievet G."/>
            <person name="Helmstetter N."/>
            <person name="King M."/>
            <person name="Knapp S.J."/>
            <person name="Lai Z."/>
            <person name="Le Paslier M.C."/>
            <person name="Lippi Y."/>
            <person name="Lorenzon L."/>
            <person name="Mandel J.R."/>
            <person name="Marage G."/>
            <person name="Marchand G."/>
            <person name="Marquand E."/>
            <person name="Bret-Mestries E."/>
            <person name="Morien E."/>
            <person name="Nambeesan S."/>
            <person name="Nguyen T."/>
            <person name="Pegot-Espagnet P."/>
            <person name="Pouilly N."/>
            <person name="Raftis F."/>
            <person name="Sallet E."/>
            <person name="Schiex T."/>
            <person name="Thomas J."/>
            <person name="Vandecasteele C."/>
            <person name="Vares D."/>
            <person name="Vear F."/>
            <person name="Vautrin S."/>
            <person name="Crespi M."/>
            <person name="Mangin B."/>
            <person name="Burke J.M."/>
            <person name="Salse J."/>
            <person name="Munos S."/>
            <person name="Vincourt P."/>
            <person name="Rieseberg L.H."/>
            <person name="Langlade N.B."/>
        </authorList>
    </citation>
    <scope>NUCLEOTIDE SEQUENCE</scope>
    <source>
        <tissue evidence="1">Leaves</tissue>
    </source>
</reference>
<evidence type="ECO:0000313" key="2">
    <source>
        <dbReference type="Proteomes" id="UP000215914"/>
    </source>
</evidence>
<gene>
    <name evidence="1" type="ORF">HanXRQr2_Chr11g0474951</name>
</gene>
<dbReference type="Gramene" id="mRNA:HanXRQr2_Chr11g0474951">
    <property type="protein sequence ID" value="mRNA:HanXRQr2_Chr11g0474951"/>
    <property type="gene ID" value="HanXRQr2_Chr11g0474951"/>
</dbReference>
<accession>A0A9K3MZ99</accession>
<dbReference type="AlphaFoldDB" id="A0A9K3MZ99"/>
<reference evidence="1" key="2">
    <citation type="submission" date="2020-06" db="EMBL/GenBank/DDBJ databases">
        <title>Helianthus annuus Genome sequencing and assembly Release 2.</title>
        <authorList>
            <person name="Gouzy J."/>
            <person name="Langlade N."/>
            <person name="Munos S."/>
        </authorList>
    </citation>
    <scope>NUCLEOTIDE SEQUENCE</scope>
    <source>
        <tissue evidence="1">Leaves</tissue>
    </source>
</reference>
<organism evidence="1 2">
    <name type="scientific">Helianthus annuus</name>
    <name type="common">Common sunflower</name>
    <dbReference type="NCBI Taxonomy" id="4232"/>
    <lineage>
        <taxon>Eukaryota</taxon>
        <taxon>Viridiplantae</taxon>
        <taxon>Streptophyta</taxon>
        <taxon>Embryophyta</taxon>
        <taxon>Tracheophyta</taxon>
        <taxon>Spermatophyta</taxon>
        <taxon>Magnoliopsida</taxon>
        <taxon>eudicotyledons</taxon>
        <taxon>Gunneridae</taxon>
        <taxon>Pentapetalae</taxon>
        <taxon>asterids</taxon>
        <taxon>campanulids</taxon>
        <taxon>Asterales</taxon>
        <taxon>Asteraceae</taxon>
        <taxon>Asteroideae</taxon>
        <taxon>Heliantheae alliance</taxon>
        <taxon>Heliantheae</taxon>
        <taxon>Helianthus</taxon>
    </lineage>
</organism>
<comment type="caution">
    <text evidence="1">The sequence shown here is derived from an EMBL/GenBank/DDBJ whole genome shotgun (WGS) entry which is preliminary data.</text>
</comment>
<keyword evidence="2" id="KW-1185">Reference proteome</keyword>
<evidence type="ECO:0000313" key="1">
    <source>
        <dbReference type="EMBL" id="KAF5780698.1"/>
    </source>
</evidence>
<sequence length="59" mass="6687">MRYLFIHSYLQQLLIKSLNATVDTNQQAQSFVEASLNQRLSSLVLNKQLLKMDASGVMS</sequence>